<reference evidence="10 11" key="1">
    <citation type="submission" date="2018-03" db="EMBL/GenBank/DDBJ databases">
        <title>Genomic Encyclopedia of Archaeal and Bacterial Type Strains, Phase II (KMG-II): from individual species to whole genera.</title>
        <authorList>
            <person name="Goeker M."/>
        </authorList>
    </citation>
    <scope>NUCLEOTIDE SEQUENCE [LARGE SCALE GENOMIC DNA]</scope>
    <source>
        <strain evidence="10 11">DSM 24859</strain>
    </source>
</reference>
<organism evidence="10 11">
    <name type="scientific">Chitinophaga niastensis</name>
    <dbReference type="NCBI Taxonomy" id="536980"/>
    <lineage>
        <taxon>Bacteria</taxon>
        <taxon>Pseudomonadati</taxon>
        <taxon>Bacteroidota</taxon>
        <taxon>Chitinophagia</taxon>
        <taxon>Chitinophagales</taxon>
        <taxon>Chitinophagaceae</taxon>
        <taxon>Chitinophaga</taxon>
    </lineage>
</organism>
<dbReference type="AlphaFoldDB" id="A0A2P8HDE7"/>
<evidence type="ECO:0000256" key="2">
    <source>
        <dbReference type="ARBA" id="ARBA00005236"/>
    </source>
</evidence>
<keyword evidence="3" id="KW-1003">Cell membrane</keyword>
<feature type="domain" description="MacB-like periplasmic core" evidence="9">
    <location>
        <begin position="25"/>
        <end position="261"/>
    </location>
</feature>
<protein>
    <submittedName>
        <fullName evidence="10">Lipoprotein-releasing system permease protein</fullName>
    </submittedName>
</protein>
<feature type="transmembrane region" description="Helical" evidence="7">
    <location>
        <begin position="26"/>
        <end position="46"/>
    </location>
</feature>
<sequence>MKIFTNIQLAATIALTHMRSRLKQTIIATVGVIFGITMFVFMVSMIQGINDFLRNIAFEQSPHLRLYNEIQAASGTILDKVKSQAINIVDHSKPKNVSLALKDGKQVIQLLQDDPRVLAVSGSIKAQVFYRLGSSTINGTINGIVFENENALFNLQAKLLEGSFHELATTPNSIVMGVNLAKRLNVKTGDQLLLTTEKGNNFYVTVAGIFKTGMSDIDKQESYASLNTVQRFMEVPAAHITDIKIKLHDMEQAPAFCQELQTKYGFQGSDWRQDNATIVDGDSFRNFMVYGVSITILLVAGFGTFNILTMMIYEKMKDIAILKAMGFSNGDIRRIFLIQAIIIGTIGALLGLVFGFLATYGISQMPYKSDVMITMDHFPVNYSIVYYISGFSFGIITTTLAGYLPSRKASRLDPITILRG</sequence>
<feature type="transmembrane region" description="Helical" evidence="7">
    <location>
        <begin position="287"/>
        <end position="313"/>
    </location>
</feature>
<evidence type="ECO:0000259" key="9">
    <source>
        <dbReference type="Pfam" id="PF12704"/>
    </source>
</evidence>
<evidence type="ECO:0000256" key="4">
    <source>
        <dbReference type="ARBA" id="ARBA00022692"/>
    </source>
</evidence>
<evidence type="ECO:0000256" key="5">
    <source>
        <dbReference type="ARBA" id="ARBA00022989"/>
    </source>
</evidence>
<dbReference type="Proteomes" id="UP000240971">
    <property type="component" value="Unassembled WGS sequence"/>
</dbReference>
<dbReference type="Pfam" id="PF02687">
    <property type="entry name" value="FtsX"/>
    <property type="match status" value="1"/>
</dbReference>
<accession>A0A2P8HDE7</accession>
<evidence type="ECO:0000256" key="3">
    <source>
        <dbReference type="ARBA" id="ARBA00022475"/>
    </source>
</evidence>
<gene>
    <name evidence="10" type="ORF">CLV51_106116</name>
</gene>
<dbReference type="PANTHER" id="PTHR30489:SF0">
    <property type="entry name" value="LIPOPROTEIN-RELEASING SYSTEM TRANSMEMBRANE PROTEIN LOLE"/>
    <property type="match status" value="1"/>
</dbReference>
<dbReference type="Pfam" id="PF12704">
    <property type="entry name" value="MacB_PCD"/>
    <property type="match status" value="1"/>
</dbReference>
<dbReference type="InterPro" id="IPR025857">
    <property type="entry name" value="MacB_PCD"/>
</dbReference>
<comment type="subcellular location">
    <subcellularLocation>
        <location evidence="1">Cell membrane</location>
        <topology evidence="1">Multi-pass membrane protein</topology>
    </subcellularLocation>
</comment>
<evidence type="ECO:0000256" key="1">
    <source>
        <dbReference type="ARBA" id="ARBA00004651"/>
    </source>
</evidence>
<name>A0A2P8HDE7_CHINA</name>
<dbReference type="RefSeq" id="WP_211302095.1">
    <property type="nucleotide sequence ID" value="NZ_PYAW01000006.1"/>
</dbReference>
<keyword evidence="11" id="KW-1185">Reference proteome</keyword>
<proteinExistence type="inferred from homology"/>
<dbReference type="InterPro" id="IPR003838">
    <property type="entry name" value="ABC3_permease_C"/>
</dbReference>
<feature type="transmembrane region" description="Helical" evidence="7">
    <location>
        <begin position="334"/>
        <end position="362"/>
    </location>
</feature>
<dbReference type="InterPro" id="IPR051447">
    <property type="entry name" value="Lipoprotein-release_system"/>
</dbReference>
<evidence type="ECO:0000256" key="7">
    <source>
        <dbReference type="SAM" id="Phobius"/>
    </source>
</evidence>
<keyword evidence="4 7" id="KW-0812">Transmembrane</keyword>
<evidence type="ECO:0000256" key="6">
    <source>
        <dbReference type="ARBA" id="ARBA00023136"/>
    </source>
</evidence>
<evidence type="ECO:0000313" key="11">
    <source>
        <dbReference type="Proteomes" id="UP000240971"/>
    </source>
</evidence>
<dbReference type="GO" id="GO:0098797">
    <property type="term" value="C:plasma membrane protein complex"/>
    <property type="evidence" value="ECO:0007669"/>
    <property type="project" value="TreeGrafter"/>
</dbReference>
<keyword evidence="6 7" id="KW-0472">Membrane</keyword>
<dbReference type="GO" id="GO:0044874">
    <property type="term" value="P:lipoprotein localization to outer membrane"/>
    <property type="evidence" value="ECO:0007669"/>
    <property type="project" value="TreeGrafter"/>
</dbReference>
<dbReference type="EMBL" id="PYAW01000006">
    <property type="protein sequence ID" value="PSL44250.1"/>
    <property type="molecule type" value="Genomic_DNA"/>
</dbReference>
<feature type="domain" description="ABC3 transporter permease C-terminal" evidence="8">
    <location>
        <begin position="292"/>
        <end position="414"/>
    </location>
</feature>
<evidence type="ECO:0000259" key="8">
    <source>
        <dbReference type="Pfam" id="PF02687"/>
    </source>
</evidence>
<keyword evidence="5 7" id="KW-1133">Transmembrane helix</keyword>
<dbReference type="PANTHER" id="PTHR30489">
    <property type="entry name" value="LIPOPROTEIN-RELEASING SYSTEM TRANSMEMBRANE PROTEIN LOLE"/>
    <property type="match status" value="1"/>
</dbReference>
<feature type="transmembrane region" description="Helical" evidence="7">
    <location>
        <begin position="382"/>
        <end position="404"/>
    </location>
</feature>
<keyword evidence="10" id="KW-0449">Lipoprotein</keyword>
<evidence type="ECO:0000313" key="10">
    <source>
        <dbReference type="EMBL" id="PSL44250.1"/>
    </source>
</evidence>
<comment type="similarity">
    <text evidence="2">Belongs to the ABC-4 integral membrane protein family. LolC/E subfamily.</text>
</comment>
<comment type="caution">
    <text evidence="10">The sequence shown here is derived from an EMBL/GenBank/DDBJ whole genome shotgun (WGS) entry which is preliminary data.</text>
</comment>